<dbReference type="AlphaFoldDB" id="A0A8J3UAM9"/>
<sequence>MAGHAANEKPPDHGCSLWRLAVHRCDRCGRSLGGEAAEAAGEPIGLRDVIGGQSIRHVDLRGRRACGAVVRVTHNPDLPEHVDWEQHSHPIRQIPTYSR</sequence>
<gene>
    <name evidence="1" type="ORF">Pph01_40170</name>
</gene>
<protein>
    <submittedName>
        <fullName evidence="1">Uncharacterized protein</fullName>
    </submittedName>
</protein>
<proteinExistence type="predicted"/>
<dbReference type="Proteomes" id="UP000622547">
    <property type="component" value="Unassembled WGS sequence"/>
</dbReference>
<keyword evidence="2" id="KW-1185">Reference proteome</keyword>
<evidence type="ECO:0000313" key="1">
    <source>
        <dbReference type="EMBL" id="GII39014.1"/>
    </source>
</evidence>
<name>A0A8J3UAM9_9ACTN</name>
<dbReference type="EMBL" id="BOOP01000019">
    <property type="protein sequence ID" value="GII39014.1"/>
    <property type="molecule type" value="Genomic_DNA"/>
</dbReference>
<evidence type="ECO:0000313" key="2">
    <source>
        <dbReference type="Proteomes" id="UP000622547"/>
    </source>
</evidence>
<organism evidence="1 2">
    <name type="scientific">Planotetraspora phitsanulokensis</name>
    <dbReference type="NCBI Taxonomy" id="575192"/>
    <lineage>
        <taxon>Bacteria</taxon>
        <taxon>Bacillati</taxon>
        <taxon>Actinomycetota</taxon>
        <taxon>Actinomycetes</taxon>
        <taxon>Streptosporangiales</taxon>
        <taxon>Streptosporangiaceae</taxon>
        <taxon>Planotetraspora</taxon>
    </lineage>
</organism>
<reference evidence="1 2" key="1">
    <citation type="submission" date="2021-01" db="EMBL/GenBank/DDBJ databases">
        <title>Whole genome shotgun sequence of Planotetraspora phitsanulokensis NBRC 104273.</title>
        <authorList>
            <person name="Komaki H."/>
            <person name="Tamura T."/>
        </authorList>
    </citation>
    <scope>NUCLEOTIDE SEQUENCE [LARGE SCALE GENOMIC DNA]</scope>
    <source>
        <strain evidence="1 2">NBRC 104273</strain>
    </source>
</reference>
<comment type="caution">
    <text evidence="1">The sequence shown here is derived from an EMBL/GenBank/DDBJ whole genome shotgun (WGS) entry which is preliminary data.</text>
</comment>
<accession>A0A8J3UAM9</accession>